<comment type="catalytic activity">
    <reaction evidence="5">
        <text>pseudouridine(1915) in 23S rRNA + S-adenosyl-L-methionine = N(3)-methylpseudouridine(1915) in 23S rRNA + S-adenosyl-L-homocysteine + H(+)</text>
        <dbReference type="Rhea" id="RHEA:42752"/>
        <dbReference type="Rhea" id="RHEA-COMP:10221"/>
        <dbReference type="Rhea" id="RHEA-COMP:10222"/>
        <dbReference type="ChEBI" id="CHEBI:15378"/>
        <dbReference type="ChEBI" id="CHEBI:57856"/>
        <dbReference type="ChEBI" id="CHEBI:59789"/>
        <dbReference type="ChEBI" id="CHEBI:65314"/>
        <dbReference type="ChEBI" id="CHEBI:74486"/>
        <dbReference type="EC" id="2.1.1.177"/>
    </reaction>
</comment>
<proteinExistence type="inferred from homology"/>
<evidence type="ECO:0000313" key="7">
    <source>
        <dbReference type="Proteomes" id="UP000257039"/>
    </source>
</evidence>
<keyword evidence="5" id="KW-0698">rRNA processing</keyword>
<comment type="similarity">
    <text evidence="4 5">Belongs to the RNA methyltransferase RlmH family.</text>
</comment>
<dbReference type="InterPro" id="IPR003742">
    <property type="entry name" value="RlmH-like"/>
</dbReference>
<dbReference type="GO" id="GO:0005737">
    <property type="term" value="C:cytoplasm"/>
    <property type="evidence" value="ECO:0007669"/>
    <property type="project" value="UniProtKB-SubCell"/>
</dbReference>
<dbReference type="PANTHER" id="PTHR33603:SF1">
    <property type="entry name" value="RIBOSOMAL RNA LARGE SUBUNIT METHYLTRANSFERASE H"/>
    <property type="match status" value="1"/>
</dbReference>
<comment type="subcellular location">
    <subcellularLocation>
        <location evidence="5">Cytoplasm</location>
    </subcellularLocation>
</comment>
<evidence type="ECO:0000256" key="4">
    <source>
        <dbReference type="ARBA" id="ARBA00038303"/>
    </source>
</evidence>
<dbReference type="PIRSF" id="PIRSF004505">
    <property type="entry name" value="MT_bac"/>
    <property type="match status" value="1"/>
</dbReference>
<dbReference type="EMBL" id="NDXW01000001">
    <property type="protein sequence ID" value="RDH42620.1"/>
    <property type="molecule type" value="Genomic_DNA"/>
</dbReference>
<dbReference type="AlphaFoldDB" id="A0A4P9VKE3"/>
<dbReference type="SUPFAM" id="SSF75217">
    <property type="entry name" value="alpha/beta knot"/>
    <property type="match status" value="1"/>
</dbReference>
<comment type="function">
    <text evidence="5">Specifically methylates the pseudouridine at position 1915 (m3Psi1915) in 23S rRNA.</text>
</comment>
<evidence type="ECO:0000256" key="1">
    <source>
        <dbReference type="ARBA" id="ARBA00022603"/>
    </source>
</evidence>
<protein>
    <recommendedName>
        <fullName evidence="5">Ribosomal RNA large subunit methyltransferase H</fullName>
        <ecNumber evidence="5">2.1.1.177</ecNumber>
    </recommendedName>
    <alternativeName>
        <fullName evidence="5">23S rRNA (pseudouridine1915-N3)-methyltransferase</fullName>
    </alternativeName>
    <alternativeName>
        <fullName evidence="5">23S rRNA m3Psi1915 methyltransferase</fullName>
    </alternativeName>
    <alternativeName>
        <fullName evidence="5">rRNA (pseudouridine-N3-)-methyltransferase RlmH</fullName>
    </alternativeName>
</protein>
<dbReference type="NCBIfam" id="TIGR00246">
    <property type="entry name" value="tRNA_RlmH_YbeA"/>
    <property type="match status" value="1"/>
</dbReference>
<keyword evidence="2 5" id="KW-0808">Transferase</keyword>
<feature type="binding site" evidence="5">
    <location>
        <position position="104"/>
    </location>
    <ligand>
        <name>S-adenosyl-L-methionine</name>
        <dbReference type="ChEBI" id="CHEBI:59789"/>
    </ligand>
</feature>
<dbReference type="NCBIfam" id="NF000984">
    <property type="entry name" value="PRK00103.1-1"/>
    <property type="match status" value="1"/>
</dbReference>
<feature type="binding site" evidence="5">
    <location>
        <begin position="123"/>
        <end position="128"/>
    </location>
    <ligand>
        <name>S-adenosyl-L-methionine</name>
        <dbReference type="ChEBI" id="CHEBI:59789"/>
    </ligand>
</feature>
<dbReference type="CDD" id="cd18081">
    <property type="entry name" value="RlmH-like"/>
    <property type="match status" value="1"/>
</dbReference>
<dbReference type="InterPro" id="IPR029026">
    <property type="entry name" value="tRNA_m1G_MTases_N"/>
</dbReference>
<comment type="caution">
    <text evidence="6">The sequence shown here is derived from an EMBL/GenBank/DDBJ whole genome shotgun (WGS) entry which is preliminary data.</text>
</comment>
<feature type="binding site" evidence="5">
    <location>
        <position position="73"/>
    </location>
    <ligand>
        <name>S-adenosyl-L-methionine</name>
        <dbReference type="ChEBI" id="CHEBI:59789"/>
    </ligand>
</feature>
<dbReference type="EC" id="2.1.1.177" evidence="5"/>
<evidence type="ECO:0000256" key="5">
    <source>
        <dbReference type="HAMAP-Rule" id="MF_00658"/>
    </source>
</evidence>
<reference evidence="6 7" key="1">
    <citation type="submission" date="2017-04" db="EMBL/GenBank/DDBJ databases">
        <title>Draft genome sequence of Zooshikella ganghwensis VG4 isolated from Red Sea sediments.</title>
        <authorList>
            <person name="Rehman Z."/>
            <person name="Alam I."/>
            <person name="Kamau A."/>
            <person name="Bajic V."/>
            <person name="Leiknes T."/>
        </authorList>
    </citation>
    <scope>NUCLEOTIDE SEQUENCE [LARGE SCALE GENOMIC DNA]</scope>
    <source>
        <strain evidence="6 7">VG4</strain>
    </source>
</reference>
<evidence type="ECO:0000256" key="3">
    <source>
        <dbReference type="ARBA" id="ARBA00022691"/>
    </source>
</evidence>
<dbReference type="PANTHER" id="PTHR33603">
    <property type="entry name" value="METHYLTRANSFERASE"/>
    <property type="match status" value="1"/>
</dbReference>
<name>A0A4P9VKE3_9GAMM</name>
<comment type="subunit">
    <text evidence="5">Homodimer.</text>
</comment>
<keyword evidence="3 5" id="KW-0949">S-adenosyl-L-methionine</keyword>
<keyword evidence="7" id="KW-1185">Reference proteome</keyword>
<gene>
    <name evidence="5" type="primary">rlmH</name>
    <name evidence="6" type="ORF">B9G39_03695</name>
</gene>
<evidence type="ECO:0000256" key="2">
    <source>
        <dbReference type="ARBA" id="ARBA00022679"/>
    </source>
</evidence>
<sequence length="155" mass="17417">MKIRLIAVGTKMPAWVVSGYSEYAKRLPNEVSLECREIPLSKRSKSLDVERAIQREGDAMLAAVGKGDKIIALDVNGKMWDTHQLAHQLGDWQLSGRNISLLIGGPEGLSSQCRQAAEQRWSLSPLTLPHPLVRVLVAEQLYRAWTILNNHPYHR</sequence>
<accession>A0A4P9VKE3</accession>
<dbReference type="Pfam" id="PF02590">
    <property type="entry name" value="SPOUT_MTase"/>
    <property type="match status" value="1"/>
</dbReference>
<evidence type="ECO:0000313" key="6">
    <source>
        <dbReference type="EMBL" id="RDH42620.1"/>
    </source>
</evidence>
<organism evidence="6 7">
    <name type="scientific">Zooshikella ganghwensis</name>
    <dbReference type="NCBI Taxonomy" id="202772"/>
    <lineage>
        <taxon>Bacteria</taxon>
        <taxon>Pseudomonadati</taxon>
        <taxon>Pseudomonadota</taxon>
        <taxon>Gammaproteobacteria</taxon>
        <taxon>Oceanospirillales</taxon>
        <taxon>Zooshikellaceae</taxon>
        <taxon>Zooshikella</taxon>
    </lineage>
</organism>
<dbReference type="Proteomes" id="UP000257039">
    <property type="component" value="Unassembled WGS sequence"/>
</dbReference>
<dbReference type="NCBIfam" id="NF000986">
    <property type="entry name" value="PRK00103.1-4"/>
    <property type="match status" value="1"/>
</dbReference>
<dbReference type="Gene3D" id="3.40.1280.10">
    <property type="match status" value="1"/>
</dbReference>
<keyword evidence="1 5" id="KW-0489">Methyltransferase</keyword>
<dbReference type="HAMAP" id="MF_00658">
    <property type="entry name" value="23SrRNA_methyltr_H"/>
    <property type="match status" value="1"/>
</dbReference>
<dbReference type="RefSeq" id="WP_027707676.1">
    <property type="nucleotide sequence ID" value="NZ_NDXW01000001.1"/>
</dbReference>
<dbReference type="GO" id="GO:0070038">
    <property type="term" value="F:rRNA (pseudouridine-N3-)-methyltransferase activity"/>
    <property type="evidence" value="ECO:0007669"/>
    <property type="project" value="UniProtKB-UniRule"/>
</dbReference>
<dbReference type="InterPro" id="IPR029028">
    <property type="entry name" value="Alpha/beta_knot_MTases"/>
</dbReference>
<keyword evidence="5" id="KW-0963">Cytoplasm</keyword>